<evidence type="ECO:0000313" key="1">
    <source>
        <dbReference type="EMBL" id="EEA05670.1"/>
    </source>
</evidence>
<protein>
    <submittedName>
        <fullName evidence="1">Uncharacterized protein</fullName>
    </submittedName>
</protein>
<dbReference type="EMBL" id="DS989727">
    <property type="protein sequence ID" value="EEA05670.1"/>
    <property type="molecule type" value="Genomic_DNA"/>
</dbReference>
<accession>B6ABB8</accession>
<reference evidence="1" key="1">
    <citation type="submission" date="2008-06" db="EMBL/GenBank/DDBJ databases">
        <authorList>
            <person name="Lorenzi H."/>
            <person name="Inman J."/>
            <person name="Miller J."/>
            <person name="Schobel S."/>
            <person name="Amedeo P."/>
            <person name="Caler E.V."/>
            <person name="da Silva J."/>
        </authorList>
    </citation>
    <scope>NUCLEOTIDE SEQUENCE [LARGE SCALE GENOMIC DNA]</scope>
    <source>
        <strain evidence="1">RN66</strain>
    </source>
</reference>
<dbReference type="VEuPathDB" id="CryptoDB:CMU_026780"/>
<dbReference type="STRING" id="441375.B6ABB8"/>
<gene>
    <name evidence="1" type="ORF">CMU_026780</name>
</gene>
<dbReference type="RefSeq" id="XP_002140019.1">
    <property type="nucleotide sequence ID" value="XM_002139983.1"/>
</dbReference>
<dbReference type="AlphaFoldDB" id="B6ABB8"/>
<sequence>MSNKLFIWSKSDIETLFSIVVDLFNDKTNREAIRKKVGLRMGISSNPISYEGELNSESRNKVGVVKFASSKDDIIGQTIDSVICKNLIIAYVLPDTTEKSHVVYQNIRQKDHVKRKIAKDIGNRLFTIFSLKLAIFTESLICHFTNLAIDSIKKINSQNILDISLFADPLCYKGPLKLNSLVCSELDKYGISLFSGWLGEDLRSKLVTQIQKYDYQALFTNYNTLTGCYKLKVLALHSAKIKEVLLTFYKSLCSIPYELNMKLKLALHTLPPTFHVFSLSQDDTLCINKQTIAPGSKVALLYFPSSETLAKITCTRINGEKGRATPISLEVSNDKLIIVKLMENKYTIKVNGSNIIYFVIIYIYGPEILK</sequence>
<evidence type="ECO:0000313" key="2">
    <source>
        <dbReference type="Proteomes" id="UP000001460"/>
    </source>
</evidence>
<organism evidence="1 2">
    <name type="scientific">Cryptosporidium muris (strain RN66)</name>
    <dbReference type="NCBI Taxonomy" id="441375"/>
    <lineage>
        <taxon>Eukaryota</taxon>
        <taxon>Sar</taxon>
        <taxon>Alveolata</taxon>
        <taxon>Apicomplexa</taxon>
        <taxon>Conoidasida</taxon>
        <taxon>Coccidia</taxon>
        <taxon>Eucoccidiorida</taxon>
        <taxon>Eimeriorina</taxon>
        <taxon>Cryptosporidiidae</taxon>
        <taxon>Cryptosporidium</taxon>
    </lineage>
</organism>
<dbReference type="OMA" id="ITCTRIN"/>
<proteinExistence type="predicted"/>
<dbReference type="Proteomes" id="UP000001460">
    <property type="component" value="Unassembled WGS sequence"/>
</dbReference>
<dbReference type="GeneID" id="6995248"/>
<name>B6ABB8_CRYMR</name>
<dbReference type="OrthoDB" id="338868at2759"/>
<keyword evidence="2" id="KW-1185">Reference proteome</keyword>